<proteinExistence type="predicted"/>
<dbReference type="EMBL" id="OMOF01000270">
    <property type="protein sequence ID" value="SPF45907.1"/>
    <property type="molecule type" value="Genomic_DNA"/>
</dbReference>
<accession>A0A2U3L218</accession>
<sequence>MFSLGGMCERGYASTDWAIVVSPGHNEQCDFIGTIEVYPRKIHDKSNRIFSGLFYWRQSKRRICNGWM</sequence>
<dbReference type="Proteomes" id="UP000238916">
    <property type="component" value="Unassembled WGS sequence"/>
</dbReference>
<protein>
    <submittedName>
        <fullName evidence="1">Uncharacterized protein</fullName>
    </submittedName>
</protein>
<reference evidence="2" key="1">
    <citation type="submission" date="2018-02" db="EMBL/GenBank/DDBJ databases">
        <authorList>
            <person name="Hausmann B."/>
        </authorList>
    </citation>
    <scope>NUCLEOTIDE SEQUENCE [LARGE SCALE GENOMIC DNA]</scope>
    <source>
        <strain evidence="2">Peat soil MAG SbF1</strain>
    </source>
</reference>
<evidence type="ECO:0000313" key="2">
    <source>
        <dbReference type="Proteomes" id="UP000238916"/>
    </source>
</evidence>
<organism evidence="1 2">
    <name type="scientific">Candidatus Desulfosporosinus infrequens</name>
    <dbReference type="NCBI Taxonomy" id="2043169"/>
    <lineage>
        <taxon>Bacteria</taxon>
        <taxon>Bacillati</taxon>
        <taxon>Bacillota</taxon>
        <taxon>Clostridia</taxon>
        <taxon>Eubacteriales</taxon>
        <taxon>Desulfitobacteriaceae</taxon>
        <taxon>Desulfosporosinus</taxon>
    </lineage>
</organism>
<evidence type="ECO:0000313" key="1">
    <source>
        <dbReference type="EMBL" id="SPF45907.1"/>
    </source>
</evidence>
<gene>
    <name evidence="1" type="ORF">SBF1_3410007</name>
</gene>
<name>A0A2U3L218_9FIRM</name>
<dbReference type="AlphaFoldDB" id="A0A2U3L218"/>